<gene>
    <name evidence="4" type="ORF">ElyMa_002378200</name>
</gene>
<dbReference type="Pfam" id="PF00337">
    <property type="entry name" value="Gal-bind_lectin"/>
    <property type="match status" value="1"/>
</dbReference>
<protein>
    <recommendedName>
        <fullName evidence="2">Galectin</fullName>
    </recommendedName>
</protein>
<dbReference type="SMART" id="SM00908">
    <property type="entry name" value="Gal-bind_lectin"/>
    <property type="match status" value="1"/>
</dbReference>
<dbReference type="GO" id="GO:0030246">
    <property type="term" value="F:carbohydrate binding"/>
    <property type="evidence" value="ECO:0007669"/>
    <property type="project" value="UniProtKB-UniRule"/>
</dbReference>
<dbReference type="EMBL" id="BMAT01004915">
    <property type="protein sequence ID" value="GFR83018.1"/>
    <property type="molecule type" value="Genomic_DNA"/>
</dbReference>
<dbReference type="Proteomes" id="UP000762676">
    <property type="component" value="Unassembled WGS sequence"/>
</dbReference>
<keyword evidence="1 2" id="KW-0430">Lectin</keyword>
<dbReference type="SUPFAM" id="SSF49899">
    <property type="entry name" value="Concanavalin A-like lectins/glucanases"/>
    <property type="match status" value="1"/>
</dbReference>
<dbReference type="SMART" id="SM00276">
    <property type="entry name" value="GLECT"/>
    <property type="match status" value="1"/>
</dbReference>
<proteinExistence type="predicted"/>
<organism evidence="4 5">
    <name type="scientific">Elysia marginata</name>
    <dbReference type="NCBI Taxonomy" id="1093978"/>
    <lineage>
        <taxon>Eukaryota</taxon>
        <taxon>Metazoa</taxon>
        <taxon>Spiralia</taxon>
        <taxon>Lophotrochozoa</taxon>
        <taxon>Mollusca</taxon>
        <taxon>Gastropoda</taxon>
        <taxon>Heterobranchia</taxon>
        <taxon>Euthyneura</taxon>
        <taxon>Panpulmonata</taxon>
        <taxon>Sacoglossa</taxon>
        <taxon>Placobranchoidea</taxon>
        <taxon>Plakobranchidae</taxon>
        <taxon>Elysia</taxon>
    </lineage>
</organism>
<dbReference type="Gene3D" id="2.60.120.200">
    <property type="match status" value="1"/>
</dbReference>
<evidence type="ECO:0000259" key="3">
    <source>
        <dbReference type="PROSITE" id="PS51304"/>
    </source>
</evidence>
<evidence type="ECO:0000313" key="5">
    <source>
        <dbReference type="Proteomes" id="UP000762676"/>
    </source>
</evidence>
<dbReference type="InterPro" id="IPR013320">
    <property type="entry name" value="ConA-like_dom_sf"/>
</dbReference>
<dbReference type="AlphaFoldDB" id="A0AAV4GB92"/>
<comment type="caution">
    <text evidence="4">The sequence shown here is derived from an EMBL/GenBank/DDBJ whole genome shotgun (WGS) entry which is preliminary data.</text>
</comment>
<accession>A0AAV4GB92</accession>
<evidence type="ECO:0000313" key="4">
    <source>
        <dbReference type="EMBL" id="GFR83018.1"/>
    </source>
</evidence>
<keyword evidence="5" id="KW-1185">Reference proteome</keyword>
<reference evidence="4 5" key="1">
    <citation type="journal article" date="2021" name="Elife">
        <title>Chloroplast acquisition without the gene transfer in kleptoplastic sea slugs, Plakobranchus ocellatus.</title>
        <authorList>
            <person name="Maeda T."/>
            <person name="Takahashi S."/>
            <person name="Yoshida T."/>
            <person name="Shimamura S."/>
            <person name="Takaki Y."/>
            <person name="Nagai Y."/>
            <person name="Toyoda A."/>
            <person name="Suzuki Y."/>
            <person name="Arimoto A."/>
            <person name="Ishii H."/>
            <person name="Satoh N."/>
            <person name="Nishiyama T."/>
            <person name="Hasebe M."/>
            <person name="Maruyama T."/>
            <person name="Minagawa J."/>
            <person name="Obokata J."/>
            <person name="Shigenobu S."/>
        </authorList>
    </citation>
    <scope>NUCLEOTIDE SEQUENCE [LARGE SCALE GENOMIC DNA]</scope>
</reference>
<evidence type="ECO:0000256" key="2">
    <source>
        <dbReference type="RuleBase" id="RU102079"/>
    </source>
</evidence>
<feature type="domain" description="Galectin" evidence="3">
    <location>
        <begin position="128"/>
        <end position="256"/>
    </location>
</feature>
<sequence>MFFTCYSKERIVSNVNVSLTLYFTFSFLARYRGASSATTGAACPVAARTLMSLQGIPTGDACNTTAGRAPKCSILCGSLPNCKLVYNVSCSLEEHCTCSYCSQLLDVDFSLSNFQFYLHVQKIAENVTLVQLPGGVAIGQPLMMKVTLLSPFTTLKFFAVDRDQPFMVQILFNSKEIIATSYLNQTWGPRETSKPHFNFSHGQEVSVLYVVTSKGYDFYIDQVLFKQFDHIVSPTTITKFLIASEYKLATIISFWR</sequence>
<dbReference type="InterPro" id="IPR001079">
    <property type="entry name" value="Galectin_CRD"/>
</dbReference>
<dbReference type="PROSITE" id="PS51304">
    <property type="entry name" value="GALECTIN"/>
    <property type="match status" value="1"/>
</dbReference>
<evidence type="ECO:0000256" key="1">
    <source>
        <dbReference type="ARBA" id="ARBA00022734"/>
    </source>
</evidence>
<name>A0AAV4GB92_9GAST</name>